<evidence type="ECO:0000259" key="2">
    <source>
        <dbReference type="Pfam" id="PF07498"/>
    </source>
</evidence>
<dbReference type="InterPro" id="IPR037205">
    <property type="entry name" value="ChaB_sf"/>
</dbReference>
<dbReference type="GO" id="GO:0006353">
    <property type="term" value="P:DNA-templated transcription termination"/>
    <property type="evidence" value="ECO:0007669"/>
    <property type="project" value="InterPro"/>
</dbReference>
<dbReference type="SUPFAM" id="SSF140376">
    <property type="entry name" value="ChaB-like"/>
    <property type="match status" value="1"/>
</dbReference>
<dbReference type="Gene3D" id="1.10.1740.70">
    <property type="entry name" value="ChaB"/>
    <property type="match status" value="1"/>
</dbReference>
<accession>A0A4S4FVF0</accession>
<dbReference type="OrthoDB" id="3731224at2"/>
<name>A0A4S4FVF0_9MICO</name>
<evidence type="ECO:0000256" key="1">
    <source>
        <dbReference type="SAM" id="MobiDB-lite"/>
    </source>
</evidence>
<dbReference type="Proteomes" id="UP000307380">
    <property type="component" value="Unassembled WGS sequence"/>
</dbReference>
<dbReference type="AlphaFoldDB" id="A0A4S4FVF0"/>
<comment type="caution">
    <text evidence="3">The sequence shown here is derived from an EMBL/GenBank/DDBJ whole genome shotgun (WGS) entry which is preliminary data.</text>
</comment>
<sequence>MPARDELPSTIARSPKHAQDIWIETLDSAVKTYGEGERARRTAFAALKHQYEKVGDHWEAKAEWGPSDKGATDRSGDTAGGVDANASKSHLYDLAKRLDIDGRSRMSKDELVEAIERVNERETRHARERENKRETRPARGTKNERETRPARETKNSR</sequence>
<dbReference type="Pfam" id="PF07498">
    <property type="entry name" value="Rho_N"/>
    <property type="match status" value="1"/>
</dbReference>
<feature type="region of interest" description="Disordered" evidence="1">
    <location>
        <begin position="114"/>
        <end position="157"/>
    </location>
</feature>
<feature type="domain" description="Rho termination factor-like N-terminal" evidence="2">
    <location>
        <begin position="91"/>
        <end position="116"/>
    </location>
</feature>
<dbReference type="EMBL" id="SSSN01000005">
    <property type="protein sequence ID" value="THG34288.1"/>
    <property type="molecule type" value="Genomic_DNA"/>
</dbReference>
<dbReference type="Pfam" id="PF06150">
    <property type="entry name" value="ChaB"/>
    <property type="match status" value="1"/>
</dbReference>
<dbReference type="InterPro" id="IPR009317">
    <property type="entry name" value="ChaB"/>
</dbReference>
<protein>
    <submittedName>
        <fullName evidence="3">Cation transport regulator ChaB</fullName>
    </submittedName>
</protein>
<evidence type="ECO:0000313" key="3">
    <source>
        <dbReference type="EMBL" id="THG34288.1"/>
    </source>
</evidence>
<feature type="region of interest" description="Disordered" evidence="1">
    <location>
        <begin position="57"/>
        <end position="92"/>
    </location>
</feature>
<evidence type="ECO:0000313" key="4">
    <source>
        <dbReference type="Proteomes" id="UP000307380"/>
    </source>
</evidence>
<gene>
    <name evidence="3" type="ORF">E6C70_08335</name>
</gene>
<reference evidence="3 4" key="1">
    <citation type="submission" date="2019-04" db="EMBL/GenBank/DDBJ databases">
        <authorList>
            <person name="Jiang L."/>
        </authorList>
    </citation>
    <scope>NUCLEOTIDE SEQUENCE [LARGE SCALE GENOMIC DNA]</scope>
    <source>
        <strain evidence="3 4">YIM 131861</strain>
    </source>
</reference>
<organism evidence="3 4">
    <name type="scientific">Orlajensenia flava</name>
    <dbReference type="NCBI Taxonomy" id="2565934"/>
    <lineage>
        <taxon>Bacteria</taxon>
        <taxon>Bacillati</taxon>
        <taxon>Actinomycetota</taxon>
        <taxon>Actinomycetes</taxon>
        <taxon>Micrococcales</taxon>
        <taxon>Microbacteriaceae</taxon>
        <taxon>Orlajensenia</taxon>
    </lineage>
</organism>
<dbReference type="InterPro" id="IPR011112">
    <property type="entry name" value="Rho-like_N"/>
</dbReference>
<proteinExistence type="predicted"/>
<keyword evidence="4" id="KW-1185">Reference proteome</keyword>